<evidence type="ECO:0000313" key="8">
    <source>
        <dbReference type="WBParaSite" id="MBELARI_LOCUS2877"/>
    </source>
</evidence>
<dbReference type="WBParaSite" id="MBELARI_LOCUS2877">
    <property type="protein sequence ID" value="MBELARI_LOCUS2877"/>
    <property type="gene ID" value="MBELARI_LOCUS2877"/>
</dbReference>
<dbReference type="AlphaFoldDB" id="A0AAF3F7S9"/>
<organism evidence="7 8">
    <name type="scientific">Mesorhabditis belari</name>
    <dbReference type="NCBI Taxonomy" id="2138241"/>
    <lineage>
        <taxon>Eukaryota</taxon>
        <taxon>Metazoa</taxon>
        <taxon>Ecdysozoa</taxon>
        <taxon>Nematoda</taxon>
        <taxon>Chromadorea</taxon>
        <taxon>Rhabditida</taxon>
        <taxon>Rhabditina</taxon>
        <taxon>Rhabditomorpha</taxon>
        <taxon>Rhabditoidea</taxon>
        <taxon>Rhabditidae</taxon>
        <taxon>Mesorhabditinae</taxon>
        <taxon>Mesorhabditis</taxon>
    </lineage>
</organism>
<evidence type="ECO:0000256" key="4">
    <source>
        <dbReference type="ARBA" id="ARBA00022679"/>
    </source>
</evidence>
<dbReference type="GO" id="GO:0016757">
    <property type="term" value="F:glycosyltransferase activity"/>
    <property type="evidence" value="ECO:0007669"/>
    <property type="project" value="UniProtKB-UniRule"/>
</dbReference>
<dbReference type="PANTHER" id="PTHR47024">
    <property type="entry name" value="BIOFILM ABSENT ON HEAD (AFTER YERSINIA EXPOSURE)-RELATED"/>
    <property type="match status" value="1"/>
</dbReference>
<comment type="subcellular location">
    <subcellularLocation>
        <location evidence="1">Membrane</location>
        <topology evidence="1">Single-pass membrane protein</topology>
    </subcellularLocation>
</comment>
<dbReference type="Pfam" id="PF01697">
    <property type="entry name" value="Glyco_transf_92"/>
    <property type="match status" value="1"/>
</dbReference>
<keyword evidence="3 6" id="KW-0328">Glycosyltransferase</keyword>
<accession>A0AAF3F7S9</accession>
<evidence type="ECO:0000256" key="5">
    <source>
        <dbReference type="ARBA" id="ARBA00023136"/>
    </source>
</evidence>
<evidence type="ECO:0000256" key="2">
    <source>
        <dbReference type="ARBA" id="ARBA00007647"/>
    </source>
</evidence>
<proteinExistence type="inferred from homology"/>
<reference evidence="8" key="1">
    <citation type="submission" date="2024-02" db="UniProtKB">
        <authorList>
            <consortium name="WormBaseParasite"/>
        </authorList>
    </citation>
    <scope>IDENTIFICATION</scope>
</reference>
<dbReference type="PROSITE" id="PS51257">
    <property type="entry name" value="PROKAR_LIPOPROTEIN"/>
    <property type="match status" value="1"/>
</dbReference>
<comment type="similarity">
    <text evidence="2 6">Belongs to the glycosyltransferase 92 family.</text>
</comment>
<dbReference type="EC" id="2.4.1.-" evidence="6"/>
<evidence type="ECO:0000256" key="3">
    <source>
        <dbReference type="ARBA" id="ARBA00022676"/>
    </source>
</evidence>
<evidence type="ECO:0000256" key="6">
    <source>
        <dbReference type="RuleBase" id="RU366017"/>
    </source>
</evidence>
<keyword evidence="4 6" id="KW-0808">Transferase</keyword>
<dbReference type="Proteomes" id="UP000887575">
    <property type="component" value="Unassembled WGS sequence"/>
</dbReference>
<dbReference type="GO" id="GO:0016020">
    <property type="term" value="C:membrane"/>
    <property type="evidence" value="ECO:0007669"/>
    <property type="project" value="UniProtKB-SubCell"/>
</dbReference>
<dbReference type="PANTHER" id="PTHR47024:SF1">
    <property type="entry name" value="GLYCOSYLTRANSFERASE FAMILY 92 PROTEIN"/>
    <property type="match status" value="1"/>
</dbReference>
<evidence type="ECO:0000313" key="7">
    <source>
        <dbReference type="Proteomes" id="UP000887575"/>
    </source>
</evidence>
<sequence>MITVHRDASSKEVPLFQSPTNYTNTVSACIGPLYWFNDWIRLIIFVEYWKFIGVSKILLTPNVISKDVAKVIEYYKAQGIIETHGWPLLPFTEKVDPNYGVHYVSDNLDTQHCTFWSKKIEPSSLTFSNRGARRKRIWVA</sequence>
<name>A0AAF3F7S9_9BILA</name>
<keyword evidence="5" id="KW-0472">Membrane</keyword>
<evidence type="ECO:0000256" key="1">
    <source>
        <dbReference type="ARBA" id="ARBA00004167"/>
    </source>
</evidence>
<keyword evidence="7" id="KW-1185">Reference proteome</keyword>
<dbReference type="InterPro" id="IPR008166">
    <property type="entry name" value="Glyco_transf_92"/>
</dbReference>
<protein>
    <recommendedName>
        <fullName evidence="6">Glycosyltransferase family 92 protein</fullName>
        <ecNumber evidence="6">2.4.1.-</ecNumber>
    </recommendedName>
</protein>